<sequence>MSSEKLFSKNLIDAAGISNQDWKTKEINSKPKTKKSLLKKILLPKDYEETNEYHSKMKQALNLPPSYLDSKNDIAPSELPMVEKGFTLPPPNAYIDNPIPVPGPSVVRKICINPPPLEYIDSAFLNINNNDQKPAKYIRSPDYGTPFENENFKLIMKDKLHTFIKVIRVDDFEINKIEVYASTCGIFNIDFYSKDNPKKIHDSVTSVRWPSDEYLVDNDCDRSYAKLKGRKIREIEIYTDKKNFKSPKEVCISEIRFIYNDKSKSSRLGGDFFKKPGTKYVYKLDNNRDLAFIYGFYHANSLLGISFTSKLRE</sequence>
<comment type="caution">
    <text evidence="1">The sequence shown here is derived from an EMBL/GenBank/DDBJ whole genome shotgun (WGS) entry which is preliminary data.</text>
</comment>
<dbReference type="Proteomes" id="UP001165101">
    <property type="component" value="Unassembled WGS sequence"/>
</dbReference>
<name>A0ACB5TN78_CANBO</name>
<proteinExistence type="predicted"/>
<reference evidence="1" key="1">
    <citation type="submission" date="2023-04" db="EMBL/GenBank/DDBJ databases">
        <title>Candida boidinii NBRC 1967.</title>
        <authorList>
            <person name="Ichikawa N."/>
            <person name="Sato H."/>
            <person name="Tonouchi N."/>
        </authorList>
    </citation>
    <scope>NUCLEOTIDE SEQUENCE</scope>
    <source>
        <strain evidence="1">NBRC 1967</strain>
    </source>
</reference>
<evidence type="ECO:0000313" key="1">
    <source>
        <dbReference type="EMBL" id="GME91388.1"/>
    </source>
</evidence>
<keyword evidence="2" id="KW-1185">Reference proteome</keyword>
<organism evidence="1 2">
    <name type="scientific">Candida boidinii</name>
    <name type="common">Yeast</name>
    <dbReference type="NCBI Taxonomy" id="5477"/>
    <lineage>
        <taxon>Eukaryota</taxon>
        <taxon>Fungi</taxon>
        <taxon>Dikarya</taxon>
        <taxon>Ascomycota</taxon>
        <taxon>Saccharomycotina</taxon>
        <taxon>Pichiomycetes</taxon>
        <taxon>Pichiales</taxon>
        <taxon>Pichiaceae</taxon>
        <taxon>Ogataea</taxon>
        <taxon>Ogataea/Candida clade</taxon>
    </lineage>
</organism>
<evidence type="ECO:0000313" key="2">
    <source>
        <dbReference type="Proteomes" id="UP001165101"/>
    </source>
</evidence>
<gene>
    <name evidence="1" type="ORF">Cboi01_000227900</name>
</gene>
<accession>A0ACB5TN78</accession>
<protein>
    <submittedName>
        <fullName evidence="1">Unnamed protein product</fullName>
    </submittedName>
</protein>
<dbReference type="EMBL" id="BSXV01000996">
    <property type="protein sequence ID" value="GME91388.1"/>
    <property type="molecule type" value="Genomic_DNA"/>
</dbReference>